<dbReference type="Proteomes" id="UP000030204">
    <property type="component" value="Segment"/>
</dbReference>
<name>A0A0A0RQT1_9CAUD</name>
<sequence length="97" mass="11218">MKELNLNSLVQIPATDAVLEYLRKDHVKFWTDYSYEHNSDLATDFANKRIAEYTDPRVKNGVITLPLWDVMEKFGKDLCPGCVPLFVTILIDEKDLK</sequence>
<dbReference type="OrthoDB" id="17150at10239"/>
<evidence type="ECO:0000313" key="2">
    <source>
        <dbReference type="Proteomes" id="UP000030204"/>
    </source>
</evidence>
<proteinExistence type="predicted"/>
<evidence type="ECO:0000313" key="1">
    <source>
        <dbReference type="EMBL" id="AIW03999.1"/>
    </source>
</evidence>
<dbReference type="GeneID" id="24598743"/>
<reference evidence="1 2" key="1">
    <citation type="journal article" date="2015" name="Genome Announc.">
        <title>Complete Genome of Salmonella enterica Serovar Typhimurium T5-Like Siphophage Stitch.</title>
        <authorList>
            <person name="Grover J.M."/>
            <person name="Luna A.J."/>
            <person name="Wood T.L."/>
            <person name="Chamakura K.R."/>
            <person name="Kuty Everett G.F."/>
        </authorList>
    </citation>
    <scope>NUCLEOTIDE SEQUENCE [LARGE SCALE GENOMIC DNA]</scope>
</reference>
<dbReference type="EMBL" id="KM236244">
    <property type="protein sequence ID" value="AIW03999.1"/>
    <property type="molecule type" value="Genomic_DNA"/>
</dbReference>
<accession>A0A0A0RQT1</accession>
<organism evidence="1 2">
    <name type="scientific">Salmonella phage Stitch</name>
    <dbReference type="NCBI Taxonomy" id="2991861"/>
    <lineage>
        <taxon>Viruses</taxon>
        <taxon>Duplodnaviria</taxon>
        <taxon>Heunggongvirae</taxon>
        <taxon>Uroviricota</taxon>
        <taxon>Caudoviricetes</taxon>
        <taxon>Demerecviridae</taxon>
        <taxon>Markadamsvirinae</taxon>
        <taxon>Epseptimavirus</taxon>
        <taxon>Epseptimavirus stitch</taxon>
    </lineage>
</organism>
<dbReference type="KEGG" id="vg:24598743"/>
<keyword evidence="2" id="KW-1185">Reference proteome</keyword>
<protein>
    <submittedName>
        <fullName evidence="1">Uncharacterized protein</fullName>
    </submittedName>
</protein>
<gene>
    <name evidence="1" type="ORF">CPT_Stitch48</name>
</gene>
<dbReference type="RefSeq" id="YP_009145989.1">
    <property type="nucleotide sequence ID" value="NC_027297.1"/>
</dbReference>